<dbReference type="Pfam" id="PF13519">
    <property type="entry name" value="VWA_2"/>
    <property type="match status" value="1"/>
</dbReference>
<dbReference type="SUPFAM" id="SSF53300">
    <property type="entry name" value="vWA-like"/>
    <property type="match status" value="1"/>
</dbReference>
<evidence type="ECO:0000259" key="2">
    <source>
        <dbReference type="PROSITE" id="PS50234"/>
    </source>
</evidence>
<evidence type="ECO:0000256" key="1">
    <source>
        <dbReference type="SAM" id="MobiDB-lite"/>
    </source>
</evidence>
<dbReference type="Proteomes" id="UP000316429">
    <property type="component" value="Unassembled WGS sequence"/>
</dbReference>
<proteinExistence type="predicted"/>
<reference evidence="3 4" key="1">
    <citation type="submission" date="2019-06" db="EMBL/GenBank/DDBJ databases">
        <title>Rhizobium sp. CL12 isolated from roots of soybean.</title>
        <authorList>
            <person name="Wang C."/>
        </authorList>
    </citation>
    <scope>NUCLEOTIDE SEQUENCE [LARGE SCALE GENOMIC DNA]</scope>
    <source>
        <strain evidence="3 4">CL12</strain>
    </source>
</reference>
<organism evidence="3 4">
    <name type="scientific">Rhizobium glycinendophyticum</name>
    <dbReference type="NCBI Taxonomy" id="2589807"/>
    <lineage>
        <taxon>Bacteria</taxon>
        <taxon>Pseudomonadati</taxon>
        <taxon>Pseudomonadota</taxon>
        <taxon>Alphaproteobacteria</taxon>
        <taxon>Hyphomicrobiales</taxon>
        <taxon>Rhizobiaceae</taxon>
        <taxon>Rhizobium/Agrobacterium group</taxon>
        <taxon>Rhizobium</taxon>
    </lineage>
</organism>
<dbReference type="InterPro" id="IPR051266">
    <property type="entry name" value="CLCR"/>
</dbReference>
<name>A0A504TP98_9HYPH</name>
<evidence type="ECO:0000313" key="4">
    <source>
        <dbReference type="Proteomes" id="UP000316429"/>
    </source>
</evidence>
<feature type="domain" description="VWFA" evidence="2">
    <location>
        <begin position="67"/>
        <end position="243"/>
    </location>
</feature>
<keyword evidence="4" id="KW-1185">Reference proteome</keyword>
<sequence>MRDMRSLLEAALGFGMEGRTTRVVAFAKRPAWQDLLSLIIVVAVLCLGAPLRGEAAERTLLPANHGPVIVVLDASGSMAAALGKETRLDAARRILLDTLSLFPADRQVGLVAYGHRRKSDCRDIETLQNLGPVDISGIRVALSSLRAKGKTPLSGALRHGAQLLPQGGGTIMLVSDGLETCHEDPCAVAAALRKANAALVINVVGFGLAKGEMKGLACIAEQGGGRAIETSNANNLKQALETLTGPETTDGAVTDKSSAEHEQKPVDPPPLTPKPVLLRAMVGNNAVPGAILFTVVKAGGEIAYSGKGTEVTPSLVPGSYTVRLSSGNVQAEKALTVTGGVDEHHDIPLDASLVRISLIAAKGLEIADTDIKGDPAWTLVPKDGQAPAVLDAVIAPETLLAPGRYEVLASIGEFRTSTTINAVAGKDVQKVADLKLGKIKLEAGLPGVDAVIDSGTGLSWTLASQAGIPDRTAESIPRPTFLVPAGSYTARLTIAGAVIDMPVQAEAGATKVARLDLPSAELALEGSLGPGVPGFTDWRDATWTVKPVRLIGDAKAGAALEGKAEALPRLTLLPGEWDVTLISGQAQATRTLFLPPGAKIQERIELSAARLAISAAPDAGALPPVNVLISIFAAQADGGFAEKPVVEVGTSRDYSLILPAGRYRLAAADEQGRKGTATLDLPQGQSLKTGITLK</sequence>
<dbReference type="Gene3D" id="3.40.50.410">
    <property type="entry name" value="von Willebrand factor, type A domain"/>
    <property type="match status" value="1"/>
</dbReference>
<dbReference type="InterPro" id="IPR002035">
    <property type="entry name" value="VWF_A"/>
</dbReference>
<dbReference type="InterPro" id="IPR036465">
    <property type="entry name" value="vWFA_dom_sf"/>
</dbReference>
<dbReference type="PROSITE" id="PS50234">
    <property type="entry name" value="VWFA"/>
    <property type="match status" value="1"/>
</dbReference>
<dbReference type="EMBL" id="VFYP01000009">
    <property type="protein sequence ID" value="TPP03974.1"/>
    <property type="molecule type" value="Genomic_DNA"/>
</dbReference>
<dbReference type="SMART" id="SM00327">
    <property type="entry name" value="VWA"/>
    <property type="match status" value="1"/>
</dbReference>
<dbReference type="AlphaFoldDB" id="A0A504TP98"/>
<comment type="caution">
    <text evidence="3">The sequence shown here is derived from an EMBL/GenBank/DDBJ whole genome shotgun (WGS) entry which is preliminary data.</text>
</comment>
<dbReference type="PANTHER" id="PTHR10579:SF43">
    <property type="entry name" value="ZINC FINGER (C3HC4-TYPE RING FINGER) FAMILY PROTEIN"/>
    <property type="match status" value="1"/>
</dbReference>
<gene>
    <name evidence="3" type="ORF">FJQ55_23085</name>
</gene>
<protein>
    <submittedName>
        <fullName evidence="3">VWA domain-containing protein</fullName>
    </submittedName>
</protein>
<feature type="region of interest" description="Disordered" evidence="1">
    <location>
        <begin position="244"/>
        <end position="271"/>
    </location>
</feature>
<accession>A0A504TP98</accession>
<evidence type="ECO:0000313" key="3">
    <source>
        <dbReference type="EMBL" id="TPP03974.1"/>
    </source>
</evidence>
<dbReference type="PANTHER" id="PTHR10579">
    <property type="entry name" value="CALCIUM-ACTIVATED CHLORIDE CHANNEL REGULATOR"/>
    <property type="match status" value="1"/>
</dbReference>